<reference evidence="1" key="1">
    <citation type="journal article" date="2015" name="Nature">
        <title>Complex archaea that bridge the gap between prokaryotes and eukaryotes.</title>
        <authorList>
            <person name="Spang A."/>
            <person name="Saw J.H."/>
            <person name="Jorgensen S.L."/>
            <person name="Zaremba-Niedzwiedzka K."/>
            <person name="Martijn J."/>
            <person name="Lind A.E."/>
            <person name="van Eijk R."/>
            <person name="Schleper C."/>
            <person name="Guy L."/>
            <person name="Ettema T.J."/>
        </authorList>
    </citation>
    <scope>NUCLEOTIDE SEQUENCE</scope>
</reference>
<sequence length="217" mass="25901">TRSQAWVDLIMLANYKDSYFIVRGNRVDVKRGQCGWSVLSLSDRWKWSRGKVERYLNELQNEQQIVQQKSRVTTLITILNYDEYQGDEQQTGQQNGQQTDIYKKYSIENIEGFTVLYKKIITLFPENYRPKNKTQQNNWIDALDKLNRLDNLSLNTILEIINWGRADEFWSQQFRSIVKLRRTDKDGIPFHVIFKEKMDKQEKIIKPRKLGSTEFRP</sequence>
<comment type="caution">
    <text evidence="1">The sequence shown here is derived from an EMBL/GenBank/DDBJ whole genome shotgun (WGS) entry which is preliminary data.</text>
</comment>
<protein>
    <recommendedName>
        <fullName evidence="2">Bacteriophage lambda Replication protein O N-terminal domain-containing protein</fullName>
    </recommendedName>
</protein>
<organism evidence="1">
    <name type="scientific">marine sediment metagenome</name>
    <dbReference type="NCBI Taxonomy" id="412755"/>
    <lineage>
        <taxon>unclassified sequences</taxon>
        <taxon>metagenomes</taxon>
        <taxon>ecological metagenomes</taxon>
    </lineage>
</organism>
<dbReference type="AlphaFoldDB" id="A0A0F9HW65"/>
<feature type="non-terminal residue" evidence="1">
    <location>
        <position position="1"/>
    </location>
</feature>
<name>A0A0F9HW65_9ZZZZ</name>
<evidence type="ECO:0008006" key="2">
    <source>
        <dbReference type="Google" id="ProtNLM"/>
    </source>
</evidence>
<accession>A0A0F9HW65</accession>
<proteinExistence type="predicted"/>
<gene>
    <name evidence="1" type="ORF">LCGC14_1655680</name>
</gene>
<evidence type="ECO:0000313" key="1">
    <source>
        <dbReference type="EMBL" id="KKM19432.1"/>
    </source>
</evidence>
<dbReference type="EMBL" id="LAZR01013987">
    <property type="protein sequence ID" value="KKM19432.1"/>
    <property type="molecule type" value="Genomic_DNA"/>
</dbReference>